<comment type="caution">
    <text evidence="2">The sequence shown here is derived from an EMBL/GenBank/DDBJ whole genome shotgun (WGS) entry which is preliminary data.</text>
</comment>
<dbReference type="AlphaFoldDB" id="A0A9P0LDX1"/>
<dbReference type="EMBL" id="CAKOFQ010007087">
    <property type="protein sequence ID" value="CAH1990423.1"/>
    <property type="molecule type" value="Genomic_DNA"/>
</dbReference>
<evidence type="ECO:0000313" key="3">
    <source>
        <dbReference type="Proteomes" id="UP001152888"/>
    </source>
</evidence>
<evidence type="ECO:0000256" key="1">
    <source>
        <dbReference type="SAM" id="MobiDB-lite"/>
    </source>
</evidence>
<feature type="compositionally biased region" description="Gly residues" evidence="1">
    <location>
        <begin position="42"/>
        <end position="51"/>
    </location>
</feature>
<dbReference type="Proteomes" id="UP001152888">
    <property type="component" value="Unassembled WGS sequence"/>
</dbReference>
<organism evidence="2 3">
    <name type="scientific">Acanthoscelides obtectus</name>
    <name type="common">Bean weevil</name>
    <name type="synonym">Bruchus obtectus</name>
    <dbReference type="NCBI Taxonomy" id="200917"/>
    <lineage>
        <taxon>Eukaryota</taxon>
        <taxon>Metazoa</taxon>
        <taxon>Ecdysozoa</taxon>
        <taxon>Arthropoda</taxon>
        <taxon>Hexapoda</taxon>
        <taxon>Insecta</taxon>
        <taxon>Pterygota</taxon>
        <taxon>Neoptera</taxon>
        <taxon>Endopterygota</taxon>
        <taxon>Coleoptera</taxon>
        <taxon>Polyphaga</taxon>
        <taxon>Cucujiformia</taxon>
        <taxon>Chrysomeloidea</taxon>
        <taxon>Chrysomelidae</taxon>
        <taxon>Bruchinae</taxon>
        <taxon>Bruchini</taxon>
        <taxon>Acanthoscelides</taxon>
    </lineage>
</organism>
<gene>
    <name evidence="2" type="ORF">ACAOBT_LOCUS19656</name>
</gene>
<keyword evidence="3" id="KW-1185">Reference proteome</keyword>
<sequence length="76" mass="8681">MRQICRGYQSVRRPVRDEVRRPFAQPPPRFVPREVSISWRRGGTGSRGDGGPATEEHRGGNGRSRRRGNEGRHTEN</sequence>
<evidence type="ECO:0000313" key="2">
    <source>
        <dbReference type="EMBL" id="CAH1990423.1"/>
    </source>
</evidence>
<feature type="region of interest" description="Disordered" evidence="1">
    <location>
        <begin position="1"/>
        <end position="76"/>
    </location>
</feature>
<reference evidence="2" key="1">
    <citation type="submission" date="2022-03" db="EMBL/GenBank/DDBJ databases">
        <authorList>
            <person name="Sayadi A."/>
        </authorList>
    </citation>
    <scope>NUCLEOTIDE SEQUENCE</scope>
</reference>
<name>A0A9P0LDX1_ACAOB</name>
<accession>A0A9P0LDX1</accession>
<feature type="compositionally biased region" description="Basic and acidic residues" evidence="1">
    <location>
        <begin position="67"/>
        <end position="76"/>
    </location>
</feature>
<proteinExistence type="predicted"/>
<protein>
    <submittedName>
        <fullName evidence="2">Uncharacterized protein</fullName>
    </submittedName>
</protein>